<dbReference type="InterPro" id="IPR016040">
    <property type="entry name" value="NAD(P)-bd_dom"/>
</dbReference>
<dbReference type="Proteomes" id="UP001515480">
    <property type="component" value="Unassembled WGS sequence"/>
</dbReference>
<dbReference type="InterPro" id="IPR015422">
    <property type="entry name" value="PyrdxlP-dep_Trfase_small"/>
</dbReference>
<organism evidence="2 3">
    <name type="scientific">Prymnesium parvum</name>
    <name type="common">Toxic golden alga</name>
    <dbReference type="NCBI Taxonomy" id="97485"/>
    <lineage>
        <taxon>Eukaryota</taxon>
        <taxon>Haptista</taxon>
        <taxon>Haptophyta</taxon>
        <taxon>Prymnesiophyceae</taxon>
        <taxon>Prymnesiales</taxon>
        <taxon>Prymnesiaceae</taxon>
        <taxon>Prymnesium</taxon>
    </lineage>
</organism>
<dbReference type="SUPFAM" id="SSF51735">
    <property type="entry name" value="NAD(P)-binding Rossmann-fold domains"/>
    <property type="match status" value="1"/>
</dbReference>
<keyword evidence="3" id="KW-1185">Reference proteome</keyword>
<proteinExistence type="predicted"/>
<dbReference type="InterPro" id="IPR036291">
    <property type="entry name" value="NAD(P)-bd_dom_sf"/>
</dbReference>
<name>A0AB34J5E6_PRYPA</name>
<evidence type="ECO:0000313" key="2">
    <source>
        <dbReference type="EMBL" id="KAL1514612.1"/>
    </source>
</evidence>
<comment type="caution">
    <text evidence="2">The sequence shown here is derived from an EMBL/GenBank/DDBJ whole genome shotgun (WGS) entry which is preliminary data.</text>
</comment>
<dbReference type="Gene3D" id="3.40.50.720">
    <property type="entry name" value="NAD(P)-binding Rossmann-like Domain"/>
    <property type="match status" value="1"/>
</dbReference>
<feature type="domain" description="NAD(P)-binding" evidence="1">
    <location>
        <begin position="432"/>
        <end position="741"/>
    </location>
</feature>
<dbReference type="EMBL" id="JBGBPQ010000012">
    <property type="protein sequence ID" value="KAL1514612.1"/>
    <property type="molecule type" value="Genomic_DNA"/>
</dbReference>
<dbReference type="Pfam" id="PF01041">
    <property type="entry name" value="DegT_DnrJ_EryC1"/>
    <property type="match status" value="1"/>
</dbReference>
<dbReference type="AlphaFoldDB" id="A0AB34J5E6"/>
<dbReference type="Pfam" id="PF16363">
    <property type="entry name" value="GDP_Man_Dehyd"/>
    <property type="match status" value="1"/>
</dbReference>
<evidence type="ECO:0000313" key="3">
    <source>
        <dbReference type="Proteomes" id="UP001515480"/>
    </source>
</evidence>
<accession>A0AB34J5E6</accession>
<evidence type="ECO:0000259" key="1">
    <source>
        <dbReference type="Pfam" id="PF16363"/>
    </source>
</evidence>
<dbReference type="InterPro" id="IPR015421">
    <property type="entry name" value="PyrdxlP-dep_Trfase_major"/>
</dbReference>
<gene>
    <name evidence="2" type="ORF">AB1Y20_003706</name>
</gene>
<protein>
    <recommendedName>
        <fullName evidence="1">NAD(P)-binding domain-containing protein</fullName>
    </recommendedName>
</protein>
<dbReference type="PANTHER" id="PTHR43000">
    <property type="entry name" value="DTDP-D-GLUCOSE 4,6-DEHYDRATASE-RELATED"/>
    <property type="match status" value="1"/>
</dbReference>
<dbReference type="InterPro" id="IPR015424">
    <property type="entry name" value="PyrdxlP-dep_Trfase"/>
</dbReference>
<reference evidence="2 3" key="1">
    <citation type="journal article" date="2024" name="Science">
        <title>Giant polyketide synthase enzymes in the biosynthesis of giant marine polyether toxins.</title>
        <authorList>
            <person name="Fallon T.R."/>
            <person name="Shende V.V."/>
            <person name="Wierzbicki I.H."/>
            <person name="Pendleton A.L."/>
            <person name="Watervoot N.F."/>
            <person name="Auber R.P."/>
            <person name="Gonzalez D.J."/>
            <person name="Wisecaver J.H."/>
            <person name="Moore B.S."/>
        </authorList>
    </citation>
    <scope>NUCLEOTIDE SEQUENCE [LARGE SCALE GENOMIC DNA]</scope>
    <source>
        <strain evidence="2 3">12B1</strain>
    </source>
</reference>
<dbReference type="Gene3D" id="3.40.640.10">
    <property type="entry name" value="Type I PLP-dependent aspartate aminotransferase-like (Major domain)"/>
    <property type="match status" value="1"/>
</dbReference>
<dbReference type="Gene3D" id="3.90.25.10">
    <property type="entry name" value="UDP-galactose 4-epimerase, domain 1"/>
    <property type="match status" value="1"/>
</dbReference>
<dbReference type="InterPro" id="IPR000653">
    <property type="entry name" value="DegT/StrS_aminotransferase"/>
</dbReference>
<dbReference type="SUPFAM" id="SSF53383">
    <property type="entry name" value="PLP-dependent transferases"/>
    <property type="match status" value="1"/>
</dbReference>
<sequence length="790" mass="88559">MYGKILTTLAPAPLLHALGQMAEPIPLFKVFMAPPEELDAPVLDVLHSGYVTQGPKVEEFEELLRRYFGNPRVLTLNAATSGLHLAIHLLAKRDETWPGLVDHVDEVLTCPLTCTASNWPILANRLRIKWVDADPATCSIDLDDLEMKLSPTTKIILLVHWGGSPVDLDRVARIQQVCFEKYGFRPQVIEDCAHAFGAEHKQLKLGNHGNICVFSLQAIKHLTTCDGGVIILPTAALYERAKLVRWFGIDRNRRSVGSDFRMEPDVPEWGFKFHMNDLNAQIGLINLPHISKILEQCQANAKFFQEELARLPGVTLLPPLPAGSTSSWWLFTIRVPADAREQFVALMKEKGITVSAVHQRNDVHSCVQRFSTLLPKLNVVANEIVCLPVGWWLSDSDRRRIVATVREFSSKVTMATIPAAPALQTKQRKKCIITGGCGFIGHHVVEHFAKNTDYELIIIDRLSYASRGYDRLRDTGVFHLLRTFCFDLANPISAGLFYELDSNNVEVIIHIAAETHVDNSIDTPVPFVENNIKSTLNLLEYARRLPMLKHFIYFSTDEVYGSAADGQSYKESDPHKPSNPYSASKSAAEMICQSYFNTYGVPLYVMNVMNAFGERQHPEKFIPLCISKISKGETLTIHAYPGAARAGSRWYIHARNIAAAVLFVLKNGKLGEKYNVQGEAEVDNLEIAKFVAKELGKELKYVMHDNPGSRPGHDLRYSLDGTKLRDMGWELPLTFEESLRKCIQWTINNPTWLDKETFMHMPVQDDTPLPPRVTGAGVAQQIAAHNASKL</sequence>
<dbReference type="Gene3D" id="3.90.1150.10">
    <property type="entry name" value="Aspartate Aminotransferase, domain 1"/>
    <property type="match status" value="1"/>
</dbReference>